<feature type="region of interest" description="Disordered" evidence="2">
    <location>
        <begin position="595"/>
        <end position="680"/>
    </location>
</feature>
<dbReference type="STRING" id="1081109.A0A168BMG1"/>
<evidence type="ECO:0000313" key="5">
    <source>
        <dbReference type="Proteomes" id="UP000078544"/>
    </source>
</evidence>
<feature type="region of interest" description="Disordered" evidence="2">
    <location>
        <begin position="390"/>
        <end position="434"/>
    </location>
</feature>
<dbReference type="OrthoDB" id="1748564at2759"/>
<dbReference type="GO" id="GO:0051286">
    <property type="term" value="C:cell tip"/>
    <property type="evidence" value="ECO:0007669"/>
    <property type="project" value="TreeGrafter"/>
</dbReference>
<dbReference type="Proteomes" id="UP000078544">
    <property type="component" value="Unassembled WGS sequence"/>
</dbReference>
<accession>A0A168BMG1</accession>
<feature type="compositionally biased region" description="Polar residues" evidence="2">
    <location>
        <begin position="408"/>
        <end position="428"/>
    </location>
</feature>
<proteinExistence type="predicted"/>
<evidence type="ECO:0000256" key="1">
    <source>
        <dbReference type="ARBA" id="ARBA00023054"/>
    </source>
</evidence>
<keyword evidence="5" id="KW-1185">Reference proteome</keyword>
<dbReference type="Gene3D" id="6.10.140.910">
    <property type="match status" value="1"/>
</dbReference>
<dbReference type="PANTHER" id="PTHR14430:SF0">
    <property type="entry name" value="SEC2P DOMAIN-CONTAINING PROTEIN"/>
    <property type="match status" value="1"/>
</dbReference>
<dbReference type="PANTHER" id="PTHR14430">
    <property type="entry name" value="RABIN3-RELATED"/>
    <property type="match status" value="1"/>
</dbReference>
<sequence length="680" mass="74761">MTMTNYLLSFIYTPGWAQHHQSSSRPSSGRALGHIRSLSSAAMSTHSPPPSPEPAKTRLSATSPSASQLPAVSCPSTRPSSRPINYEMSTLPDPRNQHKAAALDQTDTLPKHHPDLDDEVATLSTKLINAINYQTELDDTLSAARHELAAARERIRDLESQNTSLRETMSGDIWIRRSTLESEKKAMRAEQKALQAKLTHESTKRLETEKEKRKIEQELENLTAALFEEANKMVIAAKEEAQAQNEFLHRKIDQLKSQLVDSESLLKTQQEQLTELKSVMESMASEQDDQTYGTAPPSPAIGKLEHDNYDRAAASDHGSEPLSPSREFYAPCPPLNLQHLIQPVLRTDLTAYDDFINLARLSHNKKSPARVSSGSFGGFNVLATGLGGSTSSTHPSNASTTSLSTSSQPDKSTPQSPETQASTANVNSPIAGGSIPPLKDTRFYKRALVEDIEPTLRLDLAPGLSWLARRTVLNSIADGSLIVEPIPASATYISIVKPQMQPCSLCGESRKESQYLRNHRFRTSESDSAQRYPLCTYCLHRVRSACDYLGFLRMVKDGYWRADDEDQEKAAWEESVRLRDQLFWARIGGGVVPISPGVAASASEGEADRDTRPSQESEETSSVTPSNDEHGTLSQQDAKTVELRTPPERETSQAVRITVQSADSQDSAITTSTIKQSVDA</sequence>
<dbReference type="CDD" id="cd21044">
    <property type="entry name" value="Rab11BD_RAB3IP_like"/>
    <property type="match status" value="1"/>
</dbReference>
<dbReference type="InterPro" id="IPR040351">
    <property type="entry name" value="RAB3IL/RAB3IP/Sec2"/>
</dbReference>
<comment type="caution">
    <text evidence="4">The sequence shown here is derived from an EMBL/GenBank/DDBJ whole genome shotgun (WGS) entry which is preliminary data.</text>
</comment>
<dbReference type="AlphaFoldDB" id="A0A168BMG1"/>
<organism evidence="4 5">
    <name type="scientific">Moelleriella libera RCEF 2490</name>
    <dbReference type="NCBI Taxonomy" id="1081109"/>
    <lineage>
        <taxon>Eukaryota</taxon>
        <taxon>Fungi</taxon>
        <taxon>Dikarya</taxon>
        <taxon>Ascomycota</taxon>
        <taxon>Pezizomycotina</taxon>
        <taxon>Sordariomycetes</taxon>
        <taxon>Hypocreomycetidae</taxon>
        <taxon>Hypocreales</taxon>
        <taxon>Clavicipitaceae</taxon>
        <taxon>Moelleriella</taxon>
    </lineage>
</organism>
<dbReference type="GO" id="GO:0070319">
    <property type="term" value="C:Golgi to plasma membrane transport vesicle"/>
    <property type="evidence" value="ECO:0007669"/>
    <property type="project" value="TreeGrafter"/>
</dbReference>
<dbReference type="Pfam" id="PF25555">
    <property type="entry name" value="RAB3A-like_C"/>
    <property type="match status" value="1"/>
</dbReference>
<name>A0A168BMG1_9HYPO</name>
<feature type="region of interest" description="Disordered" evidence="2">
    <location>
        <begin position="40"/>
        <end position="101"/>
    </location>
</feature>
<feature type="domain" description="GDP/GTP exchange factor Sec2 N-terminal" evidence="3">
    <location>
        <begin position="134"/>
        <end position="283"/>
    </location>
</feature>
<dbReference type="GO" id="GO:0005085">
    <property type="term" value="F:guanyl-nucleotide exchange factor activity"/>
    <property type="evidence" value="ECO:0007669"/>
    <property type="project" value="InterPro"/>
</dbReference>
<gene>
    <name evidence="4" type="ORF">AAL_04720</name>
</gene>
<dbReference type="EMBL" id="AZGY01000009">
    <property type="protein sequence ID" value="KZZ95489.1"/>
    <property type="molecule type" value="Genomic_DNA"/>
</dbReference>
<dbReference type="InterPro" id="IPR009449">
    <property type="entry name" value="Sec2_N"/>
</dbReference>
<feature type="region of interest" description="Disordered" evidence="2">
    <location>
        <begin position="282"/>
        <end position="304"/>
    </location>
</feature>
<feature type="compositionally biased region" description="Basic and acidic residues" evidence="2">
    <location>
        <begin position="606"/>
        <end position="615"/>
    </location>
</feature>
<feature type="compositionally biased region" description="Polar residues" evidence="2">
    <location>
        <begin position="620"/>
        <end position="638"/>
    </location>
</feature>
<feature type="compositionally biased region" description="Polar residues" evidence="2">
    <location>
        <begin position="59"/>
        <end position="83"/>
    </location>
</feature>
<feature type="compositionally biased region" description="Basic and acidic residues" evidence="2">
    <location>
        <begin position="639"/>
        <end position="651"/>
    </location>
</feature>
<dbReference type="SUPFAM" id="SSF144284">
    <property type="entry name" value="Sec2 N-terminal region"/>
    <property type="match status" value="1"/>
</dbReference>
<dbReference type="Pfam" id="PF06428">
    <property type="entry name" value="Sec2p"/>
    <property type="match status" value="1"/>
</dbReference>
<feature type="compositionally biased region" description="Polar residues" evidence="2">
    <location>
        <begin position="652"/>
        <end position="680"/>
    </location>
</feature>
<evidence type="ECO:0000313" key="4">
    <source>
        <dbReference type="EMBL" id="KZZ95489.1"/>
    </source>
</evidence>
<protein>
    <submittedName>
        <fullName evidence="4">GDPGTP exchange factor Sec2p</fullName>
    </submittedName>
</protein>
<evidence type="ECO:0000259" key="3">
    <source>
        <dbReference type="Pfam" id="PF06428"/>
    </source>
</evidence>
<keyword evidence="1" id="KW-0175">Coiled coil</keyword>
<evidence type="ECO:0000256" key="2">
    <source>
        <dbReference type="SAM" id="MobiDB-lite"/>
    </source>
</evidence>
<dbReference type="GO" id="GO:0006887">
    <property type="term" value="P:exocytosis"/>
    <property type="evidence" value="ECO:0007669"/>
    <property type="project" value="TreeGrafter"/>
</dbReference>
<reference evidence="4 5" key="1">
    <citation type="journal article" date="2016" name="Genome Biol. Evol.">
        <title>Divergent and convergent evolution of fungal pathogenicity.</title>
        <authorList>
            <person name="Shang Y."/>
            <person name="Xiao G."/>
            <person name="Zheng P."/>
            <person name="Cen K."/>
            <person name="Zhan S."/>
            <person name="Wang C."/>
        </authorList>
    </citation>
    <scope>NUCLEOTIDE SEQUENCE [LARGE SCALE GENOMIC DNA]</scope>
    <source>
        <strain evidence="4 5">RCEF 2490</strain>
    </source>
</reference>